<evidence type="ECO:0000256" key="1">
    <source>
        <dbReference type="SAM" id="SignalP"/>
    </source>
</evidence>
<protein>
    <recommendedName>
        <fullName evidence="4">Lipoprotein</fullName>
    </recommendedName>
</protein>
<feature type="chain" id="PRO_5046556411" description="Lipoprotein" evidence="1">
    <location>
        <begin position="25"/>
        <end position="103"/>
    </location>
</feature>
<name>A0ABV8V160_9GAMM</name>
<gene>
    <name evidence="2" type="ORF">ACFOX3_00315</name>
</gene>
<sequence length="103" mass="10968">MQRVIALGLILNLALLTGCISAIAIHNQDNENCQQVAHCNDINEAIATDVALATAIAEEVLSAIEKPKTLPPRHHALCDIDTEQKVCSAIDGCRCAPLKPSVD</sequence>
<dbReference type="EMBL" id="JBHSCX010000001">
    <property type="protein sequence ID" value="MFC4360717.1"/>
    <property type="molecule type" value="Genomic_DNA"/>
</dbReference>
<proteinExistence type="predicted"/>
<evidence type="ECO:0008006" key="4">
    <source>
        <dbReference type="Google" id="ProtNLM"/>
    </source>
</evidence>
<keyword evidence="1" id="KW-0732">Signal</keyword>
<dbReference type="Proteomes" id="UP001595840">
    <property type="component" value="Unassembled WGS sequence"/>
</dbReference>
<dbReference type="RefSeq" id="WP_290264478.1">
    <property type="nucleotide sequence ID" value="NZ_JAUFQG010000006.1"/>
</dbReference>
<dbReference type="PROSITE" id="PS51257">
    <property type="entry name" value="PROKAR_LIPOPROTEIN"/>
    <property type="match status" value="1"/>
</dbReference>
<comment type="caution">
    <text evidence="2">The sequence shown here is derived from an EMBL/GenBank/DDBJ whole genome shotgun (WGS) entry which is preliminary data.</text>
</comment>
<evidence type="ECO:0000313" key="3">
    <source>
        <dbReference type="Proteomes" id="UP001595840"/>
    </source>
</evidence>
<evidence type="ECO:0000313" key="2">
    <source>
        <dbReference type="EMBL" id="MFC4360717.1"/>
    </source>
</evidence>
<accession>A0ABV8V160</accession>
<feature type="signal peptide" evidence="1">
    <location>
        <begin position="1"/>
        <end position="24"/>
    </location>
</feature>
<organism evidence="2 3">
    <name type="scientific">Simiduia curdlanivorans</name>
    <dbReference type="NCBI Taxonomy" id="1492769"/>
    <lineage>
        <taxon>Bacteria</taxon>
        <taxon>Pseudomonadati</taxon>
        <taxon>Pseudomonadota</taxon>
        <taxon>Gammaproteobacteria</taxon>
        <taxon>Cellvibrionales</taxon>
        <taxon>Cellvibrionaceae</taxon>
        <taxon>Simiduia</taxon>
    </lineage>
</organism>
<reference evidence="3" key="1">
    <citation type="journal article" date="2019" name="Int. J. Syst. Evol. Microbiol.">
        <title>The Global Catalogue of Microorganisms (GCM) 10K type strain sequencing project: providing services to taxonomists for standard genome sequencing and annotation.</title>
        <authorList>
            <consortium name="The Broad Institute Genomics Platform"/>
            <consortium name="The Broad Institute Genome Sequencing Center for Infectious Disease"/>
            <person name="Wu L."/>
            <person name="Ma J."/>
        </authorList>
    </citation>
    <scope>NUCLEOTIDE SEQUENCE [LARGE SCALE GENOMIC DNA]</scope>
    <source>
        <strain evidence="3">CECT 8570</strain>
    </source>
</reference>
<keyword evidence="3" id="KW-1185">Reference proteome</keyword>